<dbReference type="PROSITE" id="PS50893">
    <property type="entry name" value="ABC_TRANSPORTER_2"/>
    <property type="match status" value="1"/>
</dbReference>
<dbReference type="InterPro" id="IPR003593">
    <property type="entry name" value="AAA+_ATPase"/>
</dbReference>
<dbReference type="SUPFAM" id="SSF90123">
    <property type="entry name" value="ABC transporter transmembrane region"/>
    <property type="match status" value="1"/>
</dbReference>
<comment type="similarity">
    <text evidence="9">Belongs to the ABC transporter superfamily. Siderophore-Fe(3+) uptake transporter (SIUT) (TC 3.A.1.21) family.</text>
</comment>
<dbReference type="GO" id="GO:0005524">
    <property type="term" value="F:ATP binding"/>
    <property type="evidence" value="ECO:0007669"/>
    <property type="project" value="UniProtKB-KW"/>
</dbReference>
<dbReference type="PANTHER" id="PTHR24221">
    <property type="entry name" value="ATP-BINDING CASSETTE SUB-FAMILY B"/>
    <property type="match status" value="1"/>
</dbReference>
<dbReference type="SMART" id="SM00382">
    <property type="entry name" value="AAA"/>
    <property type="match status" value="1"/>
</dbReference>
<organism evidence="13 14">
    <name type="scientific">Williamsia serinedens</name>
    <dbReference type="NCBI Taxonomy" id="391736"/>
    <lineage>
        <taxon>Bacteria</taxon>
        <taxon>Bacillati</taxon>
        <taxon>Actinomycetota</taxon>
        <taxon>Actinomycetes</taxon>
        <taxon>Mycobacteriales</taxon>
        <taxon>Nocardiaceae</taxon>
        <taxon>Williamsia</taxon>
    </lineage>
</organism>
<accession>A0ABT1GX87</accession>
<keyword evidence="7 10" id="KW-1133">Transmembrane helix</keyword>
<dbReference type="PROSITE" id="PS50929">
    <property type="entry name" value="ABC_TM1F"/>
    <property type="match status" value="1"/>
</dbReference>
<dbReference type="Gene3D" id="3.40.50.300">
    <property type="entry name" value="P-loop containing nucleotide triphosphate hydrolases"/>
    <property type="match status" value="1"/>
</dbReference>
<gene>
    <name evidence="13" type="ORF">LX12_000778</name>
</gene>
<dbReference type="InterPro" id="IPR027417">
    <property type="entry name" value="P-loop_NTPase"/>
</dbReference>
<evidence type="ECO:0000256" key="3">
    <source>
        <dbReference type="ARBA" id="ARBA00022692"/>
    </source>
</evidence>
<feature type="transmembrane region" description="Helical" evidence="10">
    <location>
        <begin position="32"/>
        <end position="58"/>
    </location>
</feature>
<reference evidence="13 14" key="1">
    <citation type="submission" date="2022-06" db="EMBL/GenBank/DDBJ databases">
        <title>Genomic Encyclopedia of Archaeal and Bacterial Type Strains, Phase II (KMG-II): from individual species to whole genera.</title>
        <authorList>
            <person name="Goeker M."/>
        </authorList>
    </citation>
    <scope>NUCLEOTIDE SEQUENCE [LARGE SCALE GENOMIC DNA]</scope>
    <source>
        <strain evidence="13 14">DSM 45037</strain>
    </source>
</reference>
<dbReference type="SUPFAM" id="SSF52540">
    <property type="entry name" value="P-loop containing nucleoside triphosphate hydrolases"/>
    <property type="match status" value="1"/>
</dbReference>
<dbReference type="InterPro" id="IPR011527">
    <property type="entry name" value="ABC1_TM_dom"/>
</dbReference>
<feature type="transmembrane region" description="Helical" evidence="10">
    <location>
        <begin position="148"/>
        <end position="167"/>
    </location>
</feature>
<comment type="caution">
    <text evidence="13">The sequence shown here is derived from an EMBL/GenBank/DDBJ whole genome shotgun (WGS) entry which is preliminary data.</text>
</comment>
<sequence length="591" mass="62139">MTVPDVTPVLPVAEWRRTLRWFTDDLRRRPGLLAATVATGFVAAGLSVVPVYVLGVLVDRVRDGASAGEIIGPAVLIAVTALLGGLGTGVSGYLVQRLGEQTLADLRETVLDRALRLPIGVVDAAGRGDLLSRVGADVGAVTRAVSQVLPTMINAFFLGVLTLVSMTGIDWRLGLAGALSVPAYVMALRWYLPRSAPMYRDERMAIAARAQSMVESLQGLPTIAAYERHDHHRDLIHTSSARARDISIGVFRQFTRFVGRVNRAEFIGLTAILVVGFALVRDDAVTVGAVTAAALLFHRLFNPIGALMFDFDEIQAAAASLSRLVGVCDIPDASPARVGEPSDSRVVVDAVCHSYVSGRPVLHDISLTLEPGTRTALVGSTGAGKTTLAAVVAGTLRPGSGSVRVGGVAPSDLPPDTVGRHVVTVTQEVHVFAGPLVDDLVLAAPDADRDAVWRALDVVGAREWVTALPEGLDTRVGEGGLALTAAQSQHIALARVVLADPSVVVLDEATAEAGSASARELEDAALAATEGRTTLVVAHRLTQAARADAIAVMEHGRIVEYGTHAELADRRGGRYARLWAAWTDHGVAAGQ</sequence>
<evidence type="ECO:0000256" key="9">
    <source>
        <dbReference type="ARBA" id="ARBA00023455"/>
    </source>
</evidence>
<proteinExistence type="inferred from homology"/>
<evidence type="ECO:0000256" key="6">
    <source>
        <dbReference type="ARBA" id="ARBA00022967"/>
    </source>
</evidence>
<evidence type="ECO:0000256" key="4">
    <source>
        <dbReference type="ARBA" id="ARBA00022741"/>
    </source>
</evidence>
<evidence type="ECO:0000256" key="10">
    <source>
        <dbReference type="SAM" id="Phobius"/>
    </source>
</evidence>
<dbReference type="InterPro" id="IPR003439">
    <property type="entry name" value="ABC_transporter-like_ATP-bd"/>
</dbReference>
<keyword evidence="2" id="KW-0997">Cell inner membrane</keyword>
<protein>
    <submittedName>
        <fullName evidence="13">ATP-binding cassette, subfamily C</fullName>
    </submittedName>
</protein>
<dbReference type="RefSeq" id="WP_253653233.1">
    <property type="nucleotide sequence ID" value="NZ_BAAAOE010000001.1"/>
</dbReference>
<dbReference type="PANTHER" id="PTHR24221:SF654">
    <property type="entry name" value="ATP-BINDING CASSETTE SUB-FAMILY B MEMBER 6"/>
    <property type="match status" value="1"/>
</dbReference>
<feature type="transmembrane region" description="Helical" evidence="10">
    <location>
        <begin position="70"/>
        <end position="95"/>
    </location>
</feature>
<dbReference type="CDD" id="cd07346">
    <property type="entry name" value="ABC_6TM_exporters"/>
    <property type="match status" value="1"/>
</dbReference>
<evidence type="ECO:0000256" key="7">
    <source>
        <dbReference type="ARBA" id="ARBA00022989"/>
    </source>
</evidence>
<feature type="domain" description="ABC transporter" evidence="11">
    <location>
        <begin position="346"/>
        <end position="580"/>
    </location>
</feature>
<dbReference type="Proteomes" id="UP001205740">
    <property type="component" value="Unassembled WGS sequence"/>
</dbReference>
<comment type="subcellular location">
    <subcellularLocation>
        <location evidence="1">Cell inner membrane</location>
        <topology evidence="1">Multi-pass membrane protein</topology>
    </subcellularLocation>
</comment>
<keyword evidence="6" id="KW-1278">Translocase</keyword>
<evidence type="ECO:0000256" key="2">
    <source>
        <dbReference type="ARBA" id="ARBA00022519"/>
    </source>
</evidence>
<feature type="transmembrane region" description="Helical" evidence="10">
    <location>
        <begin position="261"/>
        <end position="279"/>
    </location>
</feature>
<keyword evidence="14" id="KW-1185">Reference proteome</keyword>
<keyword evidence="3 10" id="KW-0812">Transmembrane</keyword>
<name>A0ABT1GX87_9NOCA</name>
<feature type="transmembrane region" description="Helical" evidence="10">
    <location>
        <begin position="173"/>
        <end position="192"/>
    </location>
</feature>
<evidence type="ECO:0000256" key="8">
    <source>
        <dbReference type="ARBA" id="ARBA00023136"/>
    </source>
</evidence>
<dbReference type="EMBL" id="JAMTCG010000002">
    <property type="protein sequence ID" value="MCP2159599.1"/>
    <property type="molecule type" value="Genomic_DNA"/>
</dbReference>
<dbReference type="Pfam" id="PF00005">
    <property type="entry name" value="ABC_tran"/>
    <property type="match status" value="1"/>
</dbReference>
<evidence type="ECO:0000313" key="13">
    <source>
        <dbReference type="EMBL" id="MCP2159599.1"/>
    </source>
</evidence>
<dbReference type="Pfam" id="PF00664">
    <property type="entry name" value="ABC_membrane"/>
    <property type="match status" value="1"/>
</dbReference>
<evidence type="ECO:0000256" key="5">
    <source>
        <dbReference type="ARBA" id="ARBA00022840"/>
    </source>
</evidence>
<dbReference type="InterPro" id="IPR036640">
    <property type="entry name" value="ABC1_TM_sf"/>
</dbReference>
<feature type="domain" description="ABC transmembrane type-1" evidence="12">
    <location>
        <begin position="34"/>
        <end position="316"/>
    </location>
</feature>
<evidence type="ECO:0000259" key="11">
    <source>
        <dbReference type="PROSITE" id="PS50893"/>
    </source>
</evidence>
<keyword evidence="8 10" id="KW-0472">Membrane</keyword>
<dbReference type="Gene3D" id="1.20.1560.10">
    <property type="entry name" value="ABC transporter type 1, transmembrane domain"/>
    <property type="match status" value="1"/>
</dbReference>
<dbReference type="InterPro" id="IPR039421">
    <property type="entry name" value="Type_1_exporter"/>
</dbReference>
<keyword evidence="2" id="KW-1003">Cell membrane</keyword>
<evidence type="ECO:0000256" key="1">
    <source>
        <dbReference type="ARBA" id="ARBA00004429"/>
    </source>
</evidence>
<evidence type="ECO:0000259" key="12">
    <source>
        <dbReference type="PROSITE" id="PS50929"/>
    </source>
</evidence>
<evidence type="ECO:0000313" key="14">
    <source>
        <dbReference type="Proteomes" id="UP001205740"/>
    </source>
</evidence>
<keyword evidence="4" id="KW-0547">Nucleotide-binding</keyword>
<keyword evidence="5 13" id="KW-0067">ATP-binding</keyword>